<organism evidence="6 7">
    <name type="scientific">Brevibacillus brevis (strain 47 / JCM 6285 / NBRC 100599)</name>
    <dbReference type="NCBI Taxonomy" id="358681"/>
    <lineage>
        <taxon>Bacteria</taxon>
        <taxon>Bacillati</taxon>
        <taxon>Bacillota</taxon>
        <taxon>Bacilli</taxon>
        <taxon>Bacillales</taxon>
        <taxon>Paenibacillaceae</taxon>
        <taxon>Brevibacillus</taxon>
    </lineage>
</organism>
<proteinExistence type="predicted"/>
<feature type="transmembrane region" description="Helical" evidence="5">
    <location>
        <begin position="81"/>
        <end position="100"/>
    </location>
</feature>
<feature type="transmembrane region" description="Helical" evidence="5">
    <location>
        <begin position="144"/>
        <end position="163"/>
    </location>
</feature>
<dbReference type="KEGG" id="bbe:BBR47_31780"/>
<evidence type="ECO:0000256" key="2">
    <source>
        <dbReference type="ARBA" id="ARBA00022692"/>
    </source>
</evidence>
<dbReference type="Proteomes" id="UP000001877">
    <property type="component" value="Chromosome"/>
</dbReference>
<evidence type="ECO:0000256" key="1">
    <source>
        <dbReference type="ARBA" id="ARBA00004141"/>
    </source>
</evidence>
<keyword evidence="7" id="KW-1185">Reference proteome</keyword>
<protein>
    <submittedName>
        <fullName evidence="6">Hypothetical membrane protein</fullName>
    </submittedName>
</protein>
<keyword evidence="4 5" id="KW-0472">Membrane</keyword>
<dbReference type="HOGENOM" id="CLU_1412798_0_0_9"/>
<reference evidence="6 7" key="1">
    <citation type="submission" date="2005-03" db="EMBL/GenBank/DDBJ databases">
        <title>Brevibacillus brevis strain 47, complete genome.</title>
        <authorList>
            <person name="Hosoyama A."/>
            <person name="Yamada R."/>
            <person name="Hongo Y."/>
            <person name="Terui Y."/>
            <person name="Ankai A."/>
            <person name="Masuyama W."/>
            <person name="Sekiguchi M."/>
            <person name="Takeda T."/>
            <person name="Asano K."/>
            <person name="Ohji S."/>
            <person name="Ichikawa N."/>
            <person name="Narita S."/>
            <person name="Aoki N."/>
            <person name="Miura H."/>
            <person name="Matsushita S."/>
            <person name="Sekigawa T."/>
            <person name="Yamagata H."/>
            <person name="Yoshikawa H."/>
            <person name="Udaka S."/>
            <person name="Tanikawa S."/>
            <person name="Fujita N."/>
        </authorList>
    </citation>
    <scope>NUCLEOTIDE SEQUENCE [LARGE SCALE GENOMIC DNA]</scope>
    <source>
        <strain evidence="7">47 / JCM 6285 / NBRC 100599</strain>
    </source>
</reference>
<accession>C0ZEE6</accession>
<evidence type="ECO:0000256" key="5">
    <source>
        <dbReference type="SAM" id="Phobius"/>
    </source>
</evidence>
<dbReference type="STRING" id="358681.BBR47_31780"/>
<dbReference type="AlphaFoldDB" id="C0ZEE6"/>
<feature type="transmembrane region" description="Helical" evidence="5">
    <location>
        <begin position="120"/>
        <end position="137"/>
    </location>
</feature>
<comment type="subcellular location">
    <subcellularLocation>
        <location evidence="1">Membrane</location>
        <topology evidence="1">Multi-pass membrane protein</topology>
    </subcellularLocation>
</comment>
<dbReference type="Pfam" id="PF13564">
    <property type="entry name" value="DoxX_2"/>
    <property type="match status" value="1"/>
</dbReference>
<evidence type="ECO:0000313" key="6">
    <source>
        <dbReference type="EMBL" id="BAH44155.1"/>
    </source>
</evidence>
<keyword evidence="2 5" id="KW-0812">Transmembrane</keyword>
<name>C0ZEE6_BREBN</name>
<gene>
    <name evidence="6" type="ordered locus">BBR47_31780</name>
</gene>
<evidence type="ECO:0000256" key="3">
    <source>
        <dbReference type="ARBA" id="ARBA00022989"/>
    </source>
</evidence>
<evidence type="ECO:0000256" key="4">
    <source>
        <dbReference type="ARBA" id="ARBA00023136"/>
    </source>
</evidence>
<dbReference type="InterPro" id="IPR032808">
    <property type="entry name" value="DoxX"/>
</dbReference>
<evidence type="ECO:0000313" key="7">
    <source>
        <dbReference type="Proteomes" id="UP000001877"/>
    </source>
</evidence>
<dbReference type="eggNOG" id="ENOG5030IVI">
    <property type="taxonomic scope" value="Bacteria"/>
</dbReference>
<feature type="transmembrane region" description="Helical" evidence="5">
    <location>
        <begin position="169"/>
        <end position="187"/>
    </location>
</feature>
<dbReference type="EMBL" id="AP008955">
    <property type="protein sequence ID" value="BAH44155.1"/>
    <property type="molecule type" value="Genomic_DNA"/>
</dbReference>
<sequence>MLFSRWFGTFVYTWFQKLSTFRLYLHPIILKSAYEMEELPSTTIQNVQSLLYDKRCHDGRLILNSTTKRLEDFSVKSLRTFAKWVMIVGLCLMFVSSGIYKLIGHPEATLAFQGFGFPPWFQVVIGLGEVLGGLGLLMKKSSRYAAYTLAVIMLGATVTLLLHGDTSTVVIPLVLLFVFLLIGLRRFNPSAR</sequence>
<dbReference type="GO" id="GO:0016020">
    <property type="term" value="C:membrane"/>
    <property type="evidence" value="ECO:0007669"/>
    <property type="project" value="UniProtKB-SubCell"/>
</dbReference>
<keyword evidence="3 5" id="KW-1133">Transmembrane helix</keyword>